<keyword evidence="1" id="KW-0175">Coiled coil</keyword>
<dbReference type="VEuPathDB" id="PiroplasmaDB:BEWA_047950"/>
<feature type="coiled-coil region" evidence="1">
    <location>
        <begin position="160"/>
        <end position="194"/>
    </location>
</feature>
<evidence type="ECO:0000256" key="3">
    <source>
        <dbReference type="SAM" id="SignalP"/>
    </source>
</evidence>
<evidence type="ECO:0000256" key="1">
    <source>
        <dbReference type="SAM" id="Coils"/>
    </source>
</evidence>
<protein>
    <submittedName>
        <fullName evidence="4">Signal peptide containing protein</fullName>
    </submittedName>
</protein>
<evidence type="ECO:0000313" key="5">
    <source>
        <dbReference type="Proteomes" id="UP000031512"/>
    </source>
</evidence>
<feature type="region of interest" description="Disordered" evidence="2">
    <location>
        <begin position="16"/>
        <end position="47"/>
    </location>
</feature>
<name>L1LB11_THEEQ</name>
<comment type="caution">
    <text evidence="4">The sequence shown here is derived from an EMBL/GenBank/DDBJ whole genome shotgun (WGS) entry which is preliminary data.</text>
</comment>
<proteinExistence type="predicted"/>
<evidence type="ECO:0000313" key="4">
    <source>
        <dbReference type="EMBL" id="EKX72328.1"/>
    </source>
</evidence>
<accession>L1LB11</accession>
<organism evidence="4 5">
    <name type="scientific">Theileria equi strain WA</name>
    <dbReference type="NCBI Taxonomy" id="1537102"/>
    <lineage>
        <taxon>Eukaryota</taxon>
        <taxon>Sar</taxon>
        <taxon>Alveolata</taxon>
        <taxon>Apicomplexa</taxon>
        <taxon>Aconoidasida</taxon>
        <taxon>Piroplasmida</taxon>
        <taxon>Theileriidae</taxon>
        <taxon>Theileria</taxon>
    </lineage>
</organism>
<keyword evidence="3" id="KW-0732">Signal</keyword>
<dbReference type="RefSeq" id="XP_004831780.1">
    <property type="nucleotide sequence ID" value="XM_004831723.1"/>
</dbReference>
<gene>
    <name evidence="4" type="ORF">BEWA_047950</name>
</gene>
<reference evidence="4 5" key="1">
    <citation type="journal article" date="2012" name="BMC Genomics">
        <title>Comparative genomic analysis and phylogenetic position of Theileria equi.</title>
        <authorList>
            <person name="Kappmeyer L.S."/>
            <person name="Thiagarajan M."/>
            <person name="Herndon D.R."/>
            <person name="Ramsay J.D."/>
            <person name="Caler E."/>
            <person name="Djikeng A."/>
            <person name="Gillespie J.J."/>
            <person name="Lau A.O."/>
            <person name="Roalson E.H."/>
            <person name="Silva J.C."/>
            <person name="Silva M.G."/>
            <person name="Suarez C.E."/>
            <person name="Ueti M.W."/>
            <person name="Nene V.M."/>
            <person name="Mealey R.H."/>
            <person name="Knowles D.P."/>
            <person name="Brayton K.A."/>
        </authorList>
    </citation>
    <scope>NUCLEOTIDE SEQUENCE [LARGE SCALE GENOMIC DNA]</scope>
    <source>
        <strain evidence="4 5">WA</strain>
    </source>
</reference>
<dbReference type="KEGG" id="beq:BEWA_047950"/>
<sequence length="251" mass="28776">MKLVILATLLGLCMATPSPASPSKKKEETPGKSPAKKTPTDKELPESYNDWLGILPHEFISLEKRRSEALRKWQTTQMGKNPFLDPYYEELMRKEARTKLEGEIKKVKEKPIENKKEYDASKDGKFDEWLAKSKAVEMGARKLYEEAKAKVDAITETESKEKFEERLKKILKKVEEITKEIKELEKIEEKESSKAIEKALGHFLGHFQTRAMIKSDVSELILDIAREQGDGDQVLKILEQFLVALERSPLA</sequence>
<dbReference type="EMBL" id="ACOU01000007">
    <property type="protein sequence ID" value="EKX72328.1"/>
    <property type="molecule type" value="Genomic_DNA"/>
</dbReference>
<dbReference type="AlphaFoldDB" id="L1LB11"/>
<feature type="signal peptide" evidence="3">
    <location>
        <begin position="1"/>
        <end position="15"/>
    </location>
</feature>
<keyword evidence="5" id="KW-1185">Reference proteome</keyword>
<dbReference type="Proteomes" id="UP000031512">
    <property type="component" value="Unassembled WGS sequence"/>
</dbReference>
<dbReference type="GeneID" id="15804193"/>
<feature type="chain" id="PRO_5012587680" evidence="3">
    <location>
        <begin position="16"/>
        <end position="251"/>
    </location>
</feature>
<evidence type="ECO:0000256" key="2">
    <source>
        <dbReference type="SAM" id="MobiDB-lite"/>
    </source>
</evidence>